<feature type="compositionally biased region" description="Pro residues" evidence="1">
    <location>
        <begin position="11"/>
        <end position="22"/>
    </location>
</feature>
<dbReference type="InterPro" id="IPR054446">
    <property type="entry name" value="CIMIP3-like"/>
</dbReference>
<sequence length="100" mass="11493">MEKNTAMTKPPARPRTRPPPAAPWGSDLVPVVVHPGGRPLSSFQFVFYRPEWPNSLAPFCTTHKPFCGFRFQEGTRHGRPRSDLQSCSPTRWRTFYRPKP</sequence>
<reference evidence="2" key="2">
    <citation type="submission" date="2025-08" db="UniProtKB">
        <authorList>
            <consortium name="Ensembl"/>
        </authorList>
    </citation>
    <scope>IDENTIFICATION</scope>
</reference>
<dbReference type="Proteomes" id="UP000694563">
    <property type="component" value="Chromosome 25"/>
</dbReference>
<evidence type="ECO:0000256" key="1">
    <source>
        <dbReference type="SAM" id="MobiDB-lite"/>
    </source>
</evidence>
<protein>
    <submittedName>
        <fullName evidence="2">Uncharacterized protein</fullName>
    </submittedName>
</protein>
<keyword evidence="3" id="KW-1185">Reference proteome</keyword>
<dbReference type="AlphaFoldDB" id="A0A8C3UY60"/>
<name>A0A8C3UY60_CATUS</name>
<evidence type="ECO:0000313" key="2">
    <source>
        <dbReference type="Ensembl" id="ENSCUSP00005020713.1"/>
    </source>
</evidence>
<evidence type="ECO:0000313" key="3">
    <source>
        <dbReference type="Proteomes" id="UP000694563"/>
    </source>
</evidence>
<accession>A0A8C3UY60</accession>
<reference evidence="2" key="3">
    <citation type="submission" date="2025-09" db="UniProtKB">
        <authorList>
            <consortium name="Ensembl"/>
        </authorList>
    </citation>
    <scope>IDENTIFICATION</scope>
</reference>
<feature type="region of interest" description="Disordered" evidence="1">
    <location>
        <begin position="1"/>
        <end position="25"/>
    </location>
</feature>
<proteinExistence type="predicted"/>
<dbReference type="Ensembl" id="ENSCUST00005021474.1">
    <property type="protein sequence ID" value="ENSCUSP00005020713.1"/>
    <property type="gene ID" value="ENSCUSG00005013225.1"/>
</dbReference>
<dbReference type="Pfam" id="PF22581">
    <property type="entry name" value="CIMIP3"/>
    <property type="match status" value="1"/>
</dbReference>
<dbReference type="PANTHER" id="PTHR35444">
    <property type="entry name" value="RIKEN CDNA 1700001C19 GENE"/>
    <property type="match status" value="1"/>
</dbReference>
<reference evidence="2" key="1">
    <citation type="submission" date="2020-10" db="EMBL/GenBank/DDBJ databases">
        <title>Catharus ustulatus (Swainson's thrush) genome, bCatUst1, primary haplotype v2.</title>
        <authorList>
            <person name="Delmore K."/>
            <person name="Vafadar M."/>
            <person name="Formenti G."/>
            <person name="Chow W."/>
            <person name="Pelan S."/>
            <person name="Howe K."/>
            <person name="Rhie A."/>
            <person name="Mountcastle J."/>
            <person name="Haase B."/>
            <person name="Fedrigo O."/>
            <person name="Jarvis E.D."/>
        </authorList>
    </citation>
    <scope>NUCLEOTIDE SEQUENCE [LARGE SCALE GENOMIC DNA]</scope>
</reference>
<organism evidence="2 3">
    <name type="scientific">Catharus ustulatus</name>
    <name type="common">Russet-backed thrush</name>
    <name type="synonym">Hylocichla ustulatus</name>
    <dbReference type="NCBI Taxonomy" id="91951"/>
    <lineage>
        <taxon>Eukaryota</taxon>
        <taxon>Metazoa</taxon>
        <taxon>Chordata</taxon>
        <taxon>Craniata</taxon>
        <taxon>Vertebrata</taxon>
        <taxon>Euteleostomi</taxon>
        <taxon>Archelosauria</taxon>
        <taxon>Archosauria</taxon>
        <taxon>Dinosauria</taxon>
        <taxon>Saurischia</taxon>
        <taxon>Theropoda</taxon>
        <taxon>Coelurosauria</taxon>
        <taxon>Aves</taxon>
        <taxon>Neognathae</taxon>
        <taxon>Neoaves</taxon>
        <taxon>Telluraves</taxon>
        <taxon>Australaves</taxon>
        <taxon>Passeriformes</taxon>
        <taxon>Turdidae</taxon>
        <taxon>Catharus</taxon>
    </lineage>
</organism>
<dbReference type="PANTHER" id="PTHR35444:SF1">
    <property type="entry name" value="RIKEN CDNA 1700001C19 GENE"/>
    <property type="match status" value="1"/>
</dbReference>